<sequence>MYRAPGCVSTPCLVASPISKAFFQLGRVPVKCLDHIQARIESFPNQRAAACADASCGEAGAGRGRLLRPSRAPCGGHLSCPPPPHPITCHIGGSVACFLSLSESGVMVHGSCSLFPAAGGGRRRRVSSIRYDSMVSSVCEH</sequence>
<evidence type="ECO:0000313" key="1">
    <source>
        <dbReference type="EMBL" id="WQF76512.1"/>
    </source>
</evidence>
<name>A0AAX4HZC6_9PEZI</name>
<reference evidence="2" key="1">
    <citation type="journal article" date="2023" name="bioRxiv">
        <title>Complete genome of the Medicago anthracnose fungus, Colletotrichum destructivum, reveals a mini-chromosome-like region within a core chromosome.</title>
        <authorList>
            <person name="Lapalu N."/>
            <person name="Simon A."/>
            <person name="Lu A."/>
            <person name="Plaumann P.-L."/>
            <person name="Amselem J."/>
            <person name="Pigne S."/>
            <person name="Auger A."/>
            <person name="Koch C."/>
            <person name="Dallery J.-F."/>
            <person name="O'Connell R.J."/>
        </authorList>
    </citation>
    <scope>NUCLEOTIDE SEQUENCE [LARGE SCALE GENOMIC DNA]</scope>
    <source>
        <strain evidence="2">CBS 520.97</strain>
    </source>
</reference>
<dbReference type="Proteomes" id="UP001322277">
    <property type="component" value="Chromosome 1"/>
</dbReference>
<dbReference type="KEGG" id="cdet:87938029"/>
<dbReference type="RefSeq" id="XP_062773736.1">
    <property type="nucleotide sequence ID" value="XM_062917685.1"/>
</dbReference>
<protein>
    <submittedName>
        <fullName evidence="1">Uncharacterized protein</fullName>
    </submittedName>
</protein>
<dbReference type="EMBL" id="CP137305">
    <property type="protein sequence ID" value="WQF76512.1"/>
    <property type="molecule type" value="Genomic_DNA"/>
</dbReference>
<organism evidence="1 2">
    <name type="scientific">Colletotrichum destructivum</name>
    <dbReference type="NCBI Taxonomy" id="34406"/>
    <lineage>
        <taxon>Eukaryota</taxon>
        <taxon>Fungi</taxon>
        <taxon>Dikarya</taxon>
        <taxon>Ascomycota</taxon>
        <taxon>Pezizomycotina</taxon>
        <taxon>Sordariomycetes</taxon>
        <taxon>Hypocreomycetidae</taxon>
        <taxon>Glomerellales</taxon>
        <taxon>Glomerellaceae</taxon>
        <taxon>Colletotrichum</taxon>
        <taxon>Colletotrichum destructivum species complex</taxon>
    </lineage>
</organism>
<dbReference type="AlphaFoldDB" id="A0AAX4HZC6"/>
<gene>
    <name evidence="1" type="ORF">CDEST_01526</name>
</gene>
<keyword evidence="2" id="KW-1185">Reference proteome</keyword>
<proteinExistence type="predicted"/>
<dbReference type="GeneID" id="87938029"/>
<evidence type="ECO:0000313" key="2">
    <source>
        <dbReference type="Proteomes" id="UP001322277"/>
    </source>
</evidence>
<accession>A0AAX4HZC6</accession>